<accession>A0A291LIX5</accession>
<evidence type="ECO:0000256" key="2">
    <source>
        <dbReference type="ARBA" id="ARBA00022759"/>
    </source>
</evidence>
<keyword evidence="5" id="KW-0496">Mitochondrion</keyword>
<dbReference type="EMBL" id="KY575057">
    <property type="protein sequence ID" value="ATI20426.1"/>
    <property type="molecule type" value="Genomic_DNA"/>
</dbReference>
<dbReference type="InterPro" id="IPR010896">
    <property type="entry name" value="NUMOD1"/>
</dbReference>
<proteinExistence type="predicted"/>
<geneLocation type="mitochondrion" evidence="5"/>
<gene>
    <name evidence="5" type="primary">orf120</name>
</gene>
<dbReference type="InterPro" id="IPR003647">
    <property type="entry name" value="Intron_nuc_1_rpt"/>
</dbReference>
<feature type="domain" description="Nuclease associated modular" evidence="4">
    <location>
        <begin position="47"/>
        <end position="63"/>
    </location>
</feature>
<dbReference type="SMART" id="SM00496">
    <property type="entry name" value="IENR2"/>
    <property type="match status" value="2"/>
</dbReference>
<keyword evidence="2 5" id="KW-0255">Endonuclease</keyword>
<evidence type="ECO:0000313" key="5">
    <source>
        <dbReference type="EMBL" id="ATI20426.1"/>
    </source>
</evidence>
<dbReference type="InterPro" id="IPR003611">
    <property type="entry name" value="NUMOD3"/>
</dbReference>
<evidence type="ECO:0000256" key="3">
    <source>
        <dbReference type="ARBA" id="ARBA00022801"/>
    </source>
</evidence>
<feature type="domain" description="Nuclease associated modular" evidence="4">
    <location>
        <begin position="30"/>
        <end position="46"/>
    </location>
</feature>
<dbReference type="SUPFAM" id="SSF64496">
    <property type="entry name" value="DNA-binding domain of intron-encoded endonucleases"/>
    <property type="match status" value="1"/>
</dbReference>
<dbReference type="GO" id="GO:0004519">
    <property type="term" value="F:endonuclease activity"/>
    <property type="evidence" value="ECO:0007669"/>
    <property type="project" value="UniProtKB-KW"/>
</dbReference>
<dbReference type="Pfam" id="PF07453">
    <property type="entry name" value="NUMOD1"/>
    <property type="match status" value="1"/>
</dbReference>
<organism evidence="5">
    <name type="scientific">Juglanconis juglandina</name>
    <dbReference type="NCBI Taxonomy" id="1940567"/>
    <lineage>
        <taxon>Eukaryota</taxon>
        <taxon>Fungi</taxon>
        <taxon>Dikarya</taxon>
        <taxon>Ascomycota</taxon>
        <taxon>Pezizomycotina</taxon>
        <taxon>Sordariomycetes</taxon>
        <taxon>Sordariomycetidae</taxon>
        <taxon>Diaporthales</taxon>
        <taxon>Juglanconidaceae</taxon>
        <taxon>Juglanconis</taxon>
    </lineage>
</organism>
<evidence type="ECO:0000256" key="1">
    <source>
        <dbReference type="ARBA" id="ARBA00022722"/>
    </source>
</evidence>
<dbReference type="SMART" id="SM00497">
    <property type="entry name" value="IENR1"/>
    <property type="match status" value="1"/>
</dbReference>
<dbReference type="AlphaFoldDB" id="A0A291LIX5"/>
<dbReference type="GO" id="GO:0016787">
    <property type="term" value="F:hydrolase activity"/>
    <property type="evidence" value="ECO:0007669"/>
    <property type="project" value="UniProtKB-KW"/>
</dbReference>
<reference evidence="5" key="1">
    <citation type="submission" date="2017-02" db="EMBL/GenBank/DDBJ databases">
        <title>Fungal Comparative Genomics of Melanconis species and Ophiognomonia clavigignenti-juglandacearum at Different Phylogenetic Distances.</title>
        <authorList>
            <person name="Demers J.E."/>
            <person name="Castlebury L.A."/>
        </authorList>
    </citation>
    <scope>NUCLEOTIDE SEQUENCE</scope>
    <source>
        <strain evidence="5">CBS 121083</strain>
    </source>
</reference>
<evidence type="ECO:0000259" key="4">
    <source>
        <dbReference type="SMART" id="SM00496"/>
    </source>
</evidence>
<dbReference type="Pfam" id="PF07460">
    <property type="entry name" value="NUMOD3"/>
    <property type="match status" value="1"/>
</dbReference>
<name>A0A291LIX5_9PEZI</name>
<keyword evidence="3" id="KW-0378">Hydrolase</keyword>
<keyword evidence="1" id="KW-0540">Nuclease</keyword>
<protein>
    <submittedName>
        <fullName evidence="5">GIY-YIG endonuclease</fullName>
    </submittedName>
</protein>
<sequence length="120" mass="13231">MKEKLPYGFFETWVAVANEDTRKNLSLAATGRILTEEDRKKISDARKGVVLSVETRSKIAAAAVSLRGIAVIVKNINTNEELEFVSLTTAAEYIGVSRPAVKKYVNSNKLIRGVYLVSTK</sequence>
<dbReference type="GO" id="GO:0003677">
    <property type="term" value="F:DNA binding"/>
    <property type="evidence" value="ECO:0007669"/>
    <property type="project" value="InterPro"/>
</dbReference>